<organism evidence="2 3">
    <name type="scientific">Pelobates cultripes</name>
    <name type="common">Western spadefoot toad</name>
    <dbReference type="NCBI Taxonomy" id="61616"/>
    <lineage>
        <taxon>Eukaryota</taxon>
        <taxon>Metazoa</taxon>
        <taxon>Chordata</taxon>
        <taxon>Craniata</taxon>
        <taxon>Vertebrata</taxon>
        <taxon>Euteleostomi</taxon>
        <taxon>Amphibia</taxon>
        <taxon>Batrachia</taxon>
        <taxon>Anura</taxon>
        <taxon>Pelobatoidea</taxon>
        <taxon>Pelobatidae</taxon>
        <taxon>Pelobates</taxon>
    </lineage>
</organism>
<reference evidence="2" key="1">
    <citation type="submission" date="2022-03" db="EMBL/GenBank/DDBJ databases">
        <authorList>
            <person name="Alioto T."/>
            <person name="Alioto T."/>
            <person name="Gomez Garrido J."/>
        </authorList>
    </citation>
    <scope>NUCLEOTIDE SEQUENCE</scope>
</reference>
<feature type="region of interest" description="Disordered" evidence="1">
    <location>
        <begin position="1"/>
        <end position="142"/>
    </location>
</feature>
<dbReference type="Proteomes" id="UP001295444">
    <property type="component" value="Chromosome 05"/>
</dbReference>
<keyword evidence="3" id="KW-1185">Reference proteome</keyword>
<name>A0AAD1WAB4_PELCU</name>
<sequence>MVALNRRRALDPGLGWPNRLQSPGGGILPDIIEAYSGGERGGPFSAQSDPRGTGPVTPPPLDRGGEPGLYPRDPTTNKHNRQNSRAAKTHAPGNDTKMAEAIWDGVETSRAAYQQRQYKERTVNTTGTDPYRNHPPASTLDP</sequence>
<dbReference type="EMBL" id="OW240916">
    <property type="protein sequence ID" value="CAH2294938.1"/>
    <property type="molecule type" value="Genomic_DNA"/>
</dbReference>
<evidence type="ECO:0000313" key="3">
    <source>
        <dbReference type="Proteomes" id="UP001295444"/>
    </source>
</evidence>
<evidence type="ECO:0000256" key="1">
    <source>
        <dbReference type="SAM" id="MobiDB-lite"/>
    </source>
</evidence>
<protein>
    <submittedName>
        <fullName evidence="2">Uncharacterized protein</fullName>
    </submittedName>
</protein>
<evidence type="ECO:0000313" key="2">
    <source>
        <dbReference type="EMBL" id="CAH2294938.1"/>
    </source>
</evidence>
<gene>
    <name evidence="2" type="ORF">PECUL_23A010815</name>
</gene>
<accession>A0AAD1WAB4</accession>
<dbReference type="AlphaFoldDB" id="A0AAD1WAB4"/>
<proteinExistence type="predicted"/>